<dbReference type="OrthoDB" id="2154311at2759"/>
<dbReference type="InterPro" id="IPR029063">
    <property type="entry name" value="SAM-dependent_MTases_sf"/>
</dbReference>
<feature type="compositionally biased region" description="Low complexity" evidence="13">
    <location>
        <begin position="294"/>
        <end position="307"/>
    </location>
</feature>
<dbReference type="InterPro" id="IPR026610">
    <property type="entry name" value="Hen1"/>
</dbReference>
<sequence>MTHASPPRSVTFEPPLYLQRQAFLLSQLRQASISSVLDIGCAEGRLLSHLSNAALQLDAFPLPRFSRIQQACGEGAAEPRLEAEELAFAAPHIALQRLSGLDIDRPSLQAAERALGSAHFAATPRWLSLDVQLFHGTLAAYDSRLAEHDCIVASELIEHLDEQTLQHFAPVVLGRYAPKLLLVTTPNYDFNRHFDALGKMHGFEDPTGRTSRRFRHDDHQFEWTRKEFATYCTSVAAKYGYDVELSGLGELWQGGNDGVDADARFCTSTAVFRRKAHGASARRRRAKERLDRFGGSLARSAAASASGDESDVPTVFGGEETEEEESEVEDEQEESSRRSPRSRQPSHLPWLSSPQPARSTSQTLVSTSPPSPSLPAAHKSISAPAALSASPTESGDQPHALVFQRALPAFTHDDAADSSASSSRRTTLVLAPDEIVSRVLDELSVVGACASAPDGTLSAHAPLSQLWLASAVRAACGGRIVALLDALRLVEPTSEEKAEVDEKHVRLLGGDASGDWRLCALLQHNETEEHDEPGKWRLHLFFAGAEVRNWLVEPQGITACETTGSMKTPIAELDFAALGFEDTHGAAVPTSCD</sequence>
<keyword evidence="4" id="KW-0489">Methyltransferase</keyword>
<dbReference type="GO" id="GO:0005634">
    <property type="term" value="C:nucleus"/>
    <property type="evidence" value="ECO:0007669"/>
    <property type="project" value="TreeGrafter"/>
</dbReference>
<dbReference type="GO" id="GO:0046872">
    <property type="term" value="F:metal ion binding"/>
    <property type="evidence" value="ECO:0007669"/>
    <property type="project" value="UniProtKB-KW"/>
</dbReference>
<feature type="compositionally biased region" description="Acidic residues" evidence="13">
    <location>
        <begin position="319"/>
        <end position="333"/>
    </location>
</feature>
<dbReference type="Gene3D" id="3.40.50.150">
    <property type="entry name" value="Vaccinia Virus protein VP39"/>
    <property type="match status" value="1"/>
</dbReference>
<evidence type="ECO:0000256" key="10">
    <source>
        <dbReference type="ARBA" id="ARBA00023158"/>
    </source>
</evidence>
<keyword evidence="7" id="KW-0479">Metal-binding</keyword>
<dbReference type="PANTHER" id="PTHR21404:SF3">
    <property type="entry name" value="SMALL RNA 2'-O-METHYLTRANSFERASE"/>
    <property type="match status" value="1"/>
</dbReference>
<dbReference type="RefSeq" id="XP_025598527.1">
    <property type="nucleotide sequence ID" value="XM_025739592.1"/>
</dbReference>
<comment type="cofactor">
    <cofactor evidence="1">
        <name>Mg(2+)</name>
        <dbReference type="ChEBI" id="CHEBI:18420"/>
    </cofactor>
</comment>
<evidence type="ECO:0000256" key="9">
    <source>
        <dbReference type="ARBA" id="ARBA00022884"/>
    </source>
</evidence>
<organism evidence="14 15">
    <name type="scientific">Tilletiopsis washingtonensis</name>
    <dbReference type="NCBI Taxonomy" id="58919"/>
    <lineage>
        <taxon>Eukaryota</taxon>
        <taxon>Fungi</taxon>
        <taxon>Dikarya</taxon>
        <taxon>Basidiomycota</taxon>
        <taxon>Ustilaginomycotina</taxon>
        <taxon>Exobasidiomycetes</taxon>
        <taxon>Entylomatales</taxon>
        <taxon>Entylomatales incertae sedis</taxon>
        <taxon>Tilletiopsis</taxon>
    </lineage>
</organism>
<keyword evidence="5" id="KW-0808">Transferase</keyword>
<evidence type="ECO:0000256" key="7">
    <source>
        <dbReference type="ARBA" id="ARBA00022723"/>
    </source>
</evidence>
<evidence type="ECO:0000313" key="15">
    <source>
        <dbReference type="Proteomes" id="UP000245946"/>
    </source>
</evidence>
<protein>
    <recommendedName>
        <fullName evidence="3">Small RNA 2'-O-methyltransferase</fullName>
        <ecNumber evidence="11">2.1.1.386</ecNumber>
    </recommendedName>
</protein>
<keyword evidence="10" id="KW-0943">RNA-mediated gene silencing</keyword>
<keyword evidence="15" id="KW-1185">Reference proteome</keyword>
<dbReference type="GO" id="GO:0001510">
    <property type="term" value="P:RNA methylation"/>
    <property type="evidence" value="ECO:0007669"/>
    <property type="project" value="InterPro"/>
</dbReference>
<dbReference type="GO" id="GO:0003723">
    <property type="term" value="F:RNA binding"/>
    <property type="evidence" value="ECO:0007669"/>
    <property type="project" value="UniProtKB-KW"/>
</dbReference>
<keyword evidence="9" id="KW-0694">RNA-binding</keyword>
<dbReference type="EC" id="2.1.1.386" evidence="11"/>
<feature type="compositionally biased region" description="Low complexity" evidence="13">
    <location>
        <begin position="359"/>
        <end position="368"/>
    </location>
</feature>
<keyword evidence="6" id="KW-0949">S-adenosyl-L-methionine</keyword>
<evidence type="ECO:0000256" key="3">
    <source>
        <dbReference type="ARBA" id="ARBA00021330"/>
    </source>
</evidence>
<evidence type="ECO:0000256" key="13">
    <source>
        <dbReference type="SAM" id="MobiDB-lite"/>
    </source>
</evidence>
<dbReference type="Proteomes" id="UP000245946">
    <property type="component" value="Unassembled WGS sequence"/>
</dbReference>
<evidence type="ECO:0000256" key="1">
    <source>
        <dbReference type="ARBA" id="ARBA00001946"/>
    </source>
</evidence>
<evidence type="ECO:0000256" key="6">
    <source>
        <dbReference type="ARBA" id="ARBA00022691"/>
    </source>
</evidence>
<evidence type="ECO:0000256" key="8">
    <source>
        <dbReference type="ARBA" id="ARBA00022842"/>
    </source>
</evidence>
<accession>A0A316ZB50</accession>
<proteinExistence type="inferred from homology"/>
<dbReference type="GeneID" id="37267138"/>
<evidence type="ECO:0000256" key="4">
    <source>
        <dbReference type="ARBA" id="ARBA00022603"/>
    </source>
</evidence>
<gene>
    <name evidence="14" type="ORF">FA09DRAFT_23098</name>
</gene>
<evidence type="ECO:0000256" key="5">
    <source>
        <dbReference type="ARBA" id="ARBA00022679"/>
    </source>
</evidence>
<dbReference type="GO" id="GO:0090486">
    <property type="term" value="F:small RNA 2'-O-methyltransferase activity"/>
    <property type="evidence" value="ECO:0007669"/>
    <property type="project" value="UniProtKB-EC"/>
</dbReference>
<dbReference type="SUPFAM" id="SSF53335">
    <property type="entry name" value="S-adenosyl-L-methionine-dependent methyltransferases"/>
    <property type="match status" value="1"/>
</dbReference>
<keyword evidence="8" id="KW-0460">Magnesium</keyword>
<comment type="similarity">
    <text evidence="2">Belongs to the methyltransferase superfamily. HEN1 family.</text>
</comment>
<dbReference type="STRING" id="58919.A0A316ZB50"/>
<dbReference type="GO" id="GO:0030422">
    <property type="term" value="P:siRNA processing"/>
    <property type="evidence" value="ECO:0007669"/>
    <property type="project" value="TreeGrafter"/>
</dbReference>
<dbReference type="PANTHER" id="PTHR21404">
    <property type="entry name" value="HEN1"/>
    <property type="match status" value="1"/>
</dbReference>
<evidence type="ECO:0000256" key="11">
    <source>
        <dbReference type="ARBA" id="ARBA00035025"/>
    </source>
</evidence>
<dbReference type="AlphaFoldDB" id="A0A316ZB50"/>
<evidence type="ECO:0000256" key="12">
    <source>
        <dbReference type="ARBA" id="ARBA00048418"/>
    </source>
</evidence>
<evidence type="ECO:0000313" key="14">
    <source>
        <dbReference type="EMBL" id="PWN98248.1"/>
    </source>
</evidence>
<comment type="catalytic activity">
    <reaction evidence="12">
        <text>small RNA 3'-end nucleotide + S-adenosyl-L-methionine = small RNA 3'-end 2'-O-methylnucleotide + S-adenosyl-L-homocysteine + H(+)</text>
        <dbReference type="Rhea" id="RHEA:37887"/>
        <dbReference type="Rhea" id="RHEA-COMP:10415"/>
        <dbReference type="Rhea" id="RHEA-COMP:10416"/>
        <dbReference type="ChEBI" id="CHEBI:15378"/>
        <dbReference type="ChEBI" id="CHEBI:57856"/>
        <dbReference type="ChEBI" id="CHEBI:59789"/>
        <dbReference type="ChEBI" id="CHEBI:74896"/>
        <dbReference type="ChEBI" id="CHEBI:74898"/>
        <dbReference type="EC" id="2.1.1.386"/>
    </reaction>
</comment>
<reference evidence="14 15" key="1">
    <citation type="journal article" date="2018" name="Mol. Biol. Evol.">
        <title>Broad Genomic Sampling Reveals a Smut Pathogenic Ancestry of the Fungal Clade Ustilaginomycotina.</title>
        <authorList>
            <person name="Kijpornyongpan T."/>
            <person name="Mondo S.J."/>
            <person name="Barry K."/>
            <person name="Sandor L."/>
            <person name="Lee J."/>
            <person name="Lipzen A."/>
            <person name="Pangilinan J."/>
            <person name="LaButti K."/>
            <person name="Hainaut M."/>
            <person name="Henrissat B."/>
            <person name="Grigoriev I.V."/>
            <person name="Spatafora J.W."/>
            <person name="Aime M.C."/>
        </authorList>
    </citation>
    <scope>NUCLEOTIDE SEQUENCE [LARGE SCALE GENOMIC DNA]</scope>
    <source>
        <strain evidence="14 15">MCA 4186</strain>
    </source>
</reference>
<name>A0A316ZB50_9BASI</name>
<feature type="compositionally biased region" description="Basic residues" evidence="13">
    <location>
        <begin position="276"/>
        <end position="287"/>
    </location>
</feature>
<evidence type="ECO:0000256" key="2">
    <source>
        <dbReference type="ARBA" id="ARBA00009026"/>
    </source>
</evidence>
<dbReference type="GO" id="GO:0005737">
    <property type="term" value="C:cytoplasm"/>
    <property type="evidence" value="ECO:0007669"/>
    <property type="project" value="TreeGrafter"/>
</dbReference>
<feature type="region of interest" description="Disordered" evidence="13">
    <location>
        <begin position="276"/>
        <end position="397"/>
    </location>
</feature>
<dbReference type="EMBL" id="KZ819292">
    <property type="protein sequence ID" value="PWN98248.1"/>
    <property type="molecule type" value="Genomic_DNA"/>
</dbReference>
<feature type="compositionally biased region" description="Low complexity" evidence="13">
    <location>
        <begin position="380"/>
        <end position="391"/>
    </location>
</feature>